<dbReference type="PROSITE" id="PS50191">
    <property type="entry name" value="CRAL_TRIO"/>
    <property type="match status" value="1"/>
</dbReference>
<evidence type="ECO:0000259" key="1">
    <source>
        <dbReference type="PROSITE" id="PS50191"/>
    </source>
</evidence>
<dbReference type="PANTHER" id="PTHR23324:SF87">
    <property type="entry name" value="CRAL-TRIO DOMAIN-CONTAINING PROTEIN C34C12.6"/>
    <property type="match status" value="1"/>
</dbReference>
<dbReference type="AlphaFoldDB" id="A0A8J2P5G2"/>
<dbReference type="InterPro" id="IPR051064">
    <property type="entry name" value="SEC14/CRAL-TRIO_domain"/>
</dbReference>
<comment type="caution">
    <text evidence="3">The sequence shown here is derived from an EMBL/GenBank/DDBJ whole genome shotgun (WGS) entry which is preliminary data.</text>
</comment>
<accession>A0A8J2P5G2</accession>
<dbReference type="PROSITE" id="PS50866">
    <property type="entry name" value="GOLD"/>
    <property type="match status" value="1"/>
</dbReference>
<evidence type="ECO:0000313" key="3">
    <source>
        <dbReference type="EMBL" id="CAG7732530.1"/>
    </source>
</evidence>
<reference evidence="3" key="1">
    <citation type="submission" date="2021-06" db="EMBL/GenBank/DDBJ databases">
        <authorList>
            <person name="Hodson N. C."/>
            <person name="Mongue J. A."/>
            <person name="Jaron S. K."/>
        </authorList>
    </citation>
    <scope>NUCLEOTIDE SEQUENCE</scope>
</reference>
<name>A0A8J2P5G2_9HEXA</name>
<dbReference type="GO" id="GO:0005737">
    <property type="term" value="C:cytoplasm"/>
    <property type="evidence" value="ECO:0007669"/>
    <property type="project" value="TreeGrafter"/>
</dbReference>
<dbReference type="SMART" id="SM00516">
    <property type="entry name" value="SEC14"/>
    <property type="match status" value="1"/>
</dbReference>
<proteinExistence type="predicted"/>
<keyword evidence="4" id="KW-1185">Reference proteome</keyword>
<evidence type="ECO:0008006" key="5">
    <source>
        <dbReference type="Google" id="ProtNLM"/>
    </source>
</evidence>
<gene>
    <name evidence="3" type="ORF">AFUS01_LOCUS21042</name>
</gene>
<evidence type="ECO:0000259" key="2">
    <source>
        <dbReference type="PROSITE" id="PS50866"/>
    </source>
</evidence>
<dbReference type="Pfam" id="PF00650">
    <property type="entry name" value="CRAL_TRIO"/>
    <property type="match status" value="1"/>
</dbReference>
<feature type="domain" description="GOLD" evidence="2">
    <location>
        <begin position="335"/>
        <end position="430"/>
    </location>
</feature>
<dbReference type="EMBL" id="CAJVCH010233333">
    <property type="protein sequence ID" value="CAG7732530.1"/>
    <property type="molecule type" value="Genomic_DNA"/>
</dbReference>
<dbReference type="CDD" id="cd00170">
    <property type="entry name" value="SEC14"/>
    <property type="match status" value="1"/>
</dbReference>
<dbReference type="InterPro" id="IPR009038">
    <property type="entry name" value="GOLD_dom"/>
</dbReference>
<dbReference type="Proteomes" id="UP000708208">
    <property type="component" value="Unassembled WGS sequence"/>
</dbReference>
<evidence type="ECO:0000313" key="4">
    <source>
        <dbReference type="Proteomes" id="UP000708208"/>
    </source>
</evidence>
<feature type="domain" description="CRAL-TRIO" evidence="1">
    <location>
        <begin position="137"/>
        <end position="316"/>
    </location>
</feature>
<sequence length="440" mass="51704">MVLKKYLSVYKLCGFFPSFKPVYLLQAWINQSVRTFAQEKVQNYYYKVRAKKRQGLEINVTVYATMDFTQEEKTYLTQLRANLSDVIGTLDVVEAHDANLLRWIKAADFNLVKAEDRFRKAMKWREETEVDNLRNQEISEFLLYKLPVFIPCGHDREGAMVIAIQFGRWKFKALLEAGHADAVQQYLIQLMERFIYFMRMESSEKKIVQTAFVVIVDSENFEISEFLSTQVFNFISDFLRLLQENYPERIKAVYAINVSKVFEIFWPLVKPLLSNETSSKVHILGGDSKSWRKALLEKIDCRELPTQYGGTNSSLPLYKNSHDPLWLPRAFIFPKEEFSRVIIRPGKTFMLNYNLEEGQRISWNFKTEAYNIGFEFQFCNKAVFEYTKADSHIYLQDGLYDVVQPGPYSLVFDNSYSRNRLKIMHYAVYIEQFPIAEDSP</sequence>
<protein>
    <recommendedName>
        <fullName evidence="5">SEC14-like protein 2</fullName>
    </recommendedName>
</protein>
<dbReference type="OrthoDB" id="1434354at2759"/>
<dbReference type="PANTHER" id="PTHR23324">
    <property type="entry name" value="SEC14 RELATED PROTEIN"/>
    <property type="match status" value="1"/>
</dbReference>
<dbReference type="InterPro" id="IPR001251">
    <property type="entry name" value="CRAL-TRIO_dom"/>
</dbReference>
<organism evidence="3 4">
    <name type="scientific">Allacma fusca</name>
    <dbReference type="NCBI Taxonomy" id="39272"/>
    <lineage>
        <taxon>Eukaryota</taxon>
        <taxon>Metazoa</taxon>
        <taxon>Ecdysozoa</taxon>
        <taxon>Arthropoda</taxon>
        <taxon>Hexapoda</taxon>
        <taxon>Collembola</taxon>
        <taxon>Symphypleona</taxon>
        <taxon>Sminthuridae</taxon>
        <taxon>Allacma</taxon>
    </lineage>
</organism>